<name>A0AAV2HR51_LYMST</name>
<keyword evidence="3" id="KW-1185">Reference proteome</keyword>
<feature type="signal peptide" evidence="1">
    <location>
        <begin position="1"/>
        <end position="22"/>
    </location>
</feature>
<dbReference type="EMBL" id="CAXITT010000189">
    <property type="protein sequence ID" value="CAL1535029.1"/>
    <property type="molecule type" value="Genomic_DNA"/>
</dbReference>
<comment type="caution">
    <text evidence="2">The sequence shown here is derived from an EMBL/GenBank/DDBJ whole genome shotgun (WGS) entry which is preliminary data.</text>
</comment>
<dbReference type="AlphaFoldDB" id="A0AAV2HR51"/>
<keyword evidence="1" id="KW-0732">Signal</keyword>
<proteinExistence type="predicted"/>
<evidence type="ECO:0000313" key="2">
    <source>
        <dbReference type="EMBL" id="CAL1535029.1"/>
    </source>
</evidence>
<accession>A0AAV2HR51</accession>
<evidence type="ECO:0000313" key="3">
    <source>
        <dbReference type="Proteomes" id="UP001497497"/>
    </source>
</evidence>
<reference evidence="2 3" key="1">
    <citation type="submission" date="2024-04" db="EMBL/GenBank/DDBJ databases">
        <authorList>
            <consortium name="Genoscope - CEA"/>
            <person name="William W."/>
        </authorList>
    </citation>
    <scope>NUCLEOTIDE SEQUENCE [LARGE SCALE GENOMIC DNA]</scope>
</reference>
<feature type="chain" id="PRO_5043584484" evidence="1">
    <location>
        <begin position="23"/>
        <end position="213"/>
    </location>
</feature>
<sequence length="213" mass="24274">MQILPGLLSGIALICFIEKSECNDIWRYDSDLVFLDPIDYNLGKKSCIDGYVHGIDHFILTGFINVTGYTLPQIHAHFVLRYLNTRRPFARFYKMWNTFFNLWDERCTDVQEVPLDKCQCKYESAITIRVKCNLTAYDVYSNKPFQLQFQTPSYFYISSNKFMTKVYSSTSCRTGASTNGGMSPHGRNKGTPGHIFLVMALVCSAASMVSNGQ</sequence>
<organism evidence="2 3">
    <name type="scientific">Lymnaea stagnalis</name>
    <name type="common">Great pond snail</name>
    <name type="synonym">Helix stagnalis</name>
    <dbReference type="NCBI Taxonomy" id="6523"/>
    <lineage>
        <taxon>Eukaryota</taxon>
        <taxon>Metazoa</taxon>
        <taxon>Spiralia</taxon>
        <taxon>Lophotrochozoa</taxon>
        <taxon>Mollusca</taxon>
        <taxon>Gastropoda</taxon>
        <taxon>Heterobranchia</taxon>
        <taxon>Euthyneura</taxon>
        <taxon>Panpulmonata</taxon>
        <taxon>Hygrophila</taxon>
        <taxon>Lymnaeoidea</taxon>
        <taxon>Lymnaeidae</taxon>
        <taxon>Lymnaea</taxon>
    </lineage>
</organism>
<gene>
    <name evidence="2" type="ORF">GSLYS_00008989001</name>
</gene>
<evidence type="ECO:0000256" key="1">
    <source>
        <dbReference type="SAM" id="SignalP"/>
    </source>
</evidence>
<dbReference type="Proteomes" id="UP001497497">
    <property type="component" value="Unassembled WGS sequence"/>
</dbReference>
<protein>
    <submittedName>
        <fullName evidence="2">Uncharacterized protein</fullName>
    </submittedName>
</protein>